<sequence>MYRILLTGMALGPALAAALPLSGIAVAVSGLGSAYALMASMRLEPIRIRKFTSGGRRAETLLQSDLSNAQKRKLPNQDFMLRELLRVMSVGREFQPPGAPPCRDNVIALTLRGLMLGWKTKDLTKLSELQRCELYLINTLLRSDPGEAGRIAQLFARPETMLDLRDEIDAIALRRTAFDRDYGAFVATRDLWTNGADTARPMIALLQGLGAADIDLWHHVVTRHDLSNPDQRRAAVWCLQQKDVNRSTVAAFFGRLAKEQALRTALAQGDTEFLTAVQGLIGAWNDSFYKLSELALSPALDVRTLKPLFEDELEYMQEHAGGGGWIAPHCLFVEYDGRAPRNRDLWDLHRSCLTQPPRQADCFEAAFESLS</sequence>
<dbReference type="EMBL" id="FXYH01000005">
    <property type="protein sequence ID" value="SMX39752.1"/>
    <property type="molecule type" value="Genomic_DNA"/>
</dbReference>
<keyword evidence="1" id="KW-0812">Transmembrane</keyword>
<name>A0A238KC28_9RHOB</name>
<reference evidence="2 3" key="1">
    <citation type="submission" date="2017-05" db="EMBL/GenBank/DDBJ databases">
        <authorList>
            <person name="Song R."/>
            <person name="Chenine A.L."/>
            <person name="Ruprecht R.M."/>
        </authorList>
    </citation>
    <scope>NUCLEOTIDE SEQUENCE [LARGE SCALE GENOMIC DNA]</scope>
    <source>
        <strain evidence="2 3">CECT 8663</strain>
    </source>
</reference>
<evidence type="ECO:0000313" key="3">
    <source>
        <dbReference type="Proteomes" id="UP000220836"/>
    </source>
</evidence>
<evidence type="ECO:0000313" key="2">
    <source>
        <dbReference type="EMBL" id="SMX39752.1"/>
    </source>
</evidence>
<proteinExistence type="predicted"/>
<evidence type="ECO:0000256" key="1">
    <source>
        <dbReference type="SAM" id="Phobius"/>
    </source>
</evidence>
<dbReference type="Proteomes" id="UP000220836">
    <property type="component" value="Unassembled WGS sequence"/>
</dbReference>
<protein>
    <submittedName>
        <fullName evidence="2">Uncharacterized protein</fullName>
    </submittedName>
</protein>
<accession>A0A238KC28</accession>
<gene>
    <name evidence="2" type="ORF">PEV8663_01857</name>
</gene>
<feature type="transmembrane region" description="Helical" evidence="1">
    <location>
        <begin position="26"/>
        <end position="43"/>
    </location>
</feature>
<keyword evidence="1" id="KW-0472">Membrane</keyword>
<keyword evidence="3" id="KW-1185">Reference proteome</keyword>
<dbReference type="AlphaFoldDB" id="A0A238KC28"/>
<organism evidence="2 3">
    <name type="scientific">Pelagimonas varians</name>
    <dbReference type="NCBI Taxonomy" id="696760"/>
    <lineage>
        <taxon>Bacteria</taxon>
        <taxon>Pseudomonadati</taxon>
        <taxon>Pseudomonadota</taxon>
        <taxon>Alphaproteobacteria</taxon>
        <taxon>Rhodobacterales</taxon>
        <taxon>Roseobacteraceae</taxon>
        <taxon>Pelagimonas</taxon>
    </lineage>
</organism>
<keyword evidence="1" id="KW-1133">Transmembrane helix</keyword>